<evidence type="ECO:0000259" key="1">
    <source>
        <dbReference type="Pfam" id="PF13966"/>
    </source>
</evidence>
<dbReference type="AlphaFoldDB" id="A0AAN9P6M9"/>
<name>A0AAN9P6M9_CROPI</name>
<sequence>MIGNGKEASFWHDNWCGEVCLKSSYPRLFSVAACKNRSVADAGRFEGDCWIWNLRWRCFLFQWEEDLCNDLMGGYNPLNPNEVDSWCWSLEKDGGFSVSYAYGFLHHEAHSSQDCYSNIWNSLIPTKVSSLMWKIMMGKMPTREALKYRKIIPPQCVGHVCVLPKKD</sequence>
<accession>A0AAN9P6M9</accession>
<feature type="domain" description="Reverse transcriptase zinc-binding" evidence="1">
    <location>
        <begin position="96"/>
        <end position="157"/>
    </location>
</feature>
<comment type="caution">
    <text evidence="2">The sequence shown here is derived from an EMBL/GenBank/DDBJ whole genome shotgun (WGS) entry which is preliminary data.</text>
</comment>
<dbReference type="InterPro" id="IPR026960">
    <property type="entry name" value="RVT-Znf"/>
</dbReference>
<dbReference type="PANTHER" id="PTHR36617:SF16">
    <property type="entry name" value="OS04G0516500 PROTEIN"/>
    <property type="match status" value="1"/>
</dbReference>
<evidence type="ECO:0000313" key="2">
    <source>
        <dbReference type="EMBL" id="KAK7287330.1"/>
    </source>
</evidence>
<organism evidence="2 3">
    <name type="scientific">Crotalaria pallida</name>
    <name type="common">Smooth rattlebox</name>
    <name type="synonym">Crotalaria striata</name>
    <dbReference type="NCBI Taxonomy" id="3830"/>
    <lineage>
        <taxon>Eukaryota</taxon>
        <taxon>Viridiplantae</taxon>
        <taxon>Streptophyta</taxon>
        <taxon>Embryophyta</taxon>
        <taxon>Tracheophyta</taxon>
        <taxon>Spermatophyta</taxon>
        <taxon>Magnoliopsida</taxon>
        <taxon>eudicotyledons</taxon>
        <taxon>Gunneridae</taxon>
        <taxon>Pentapetalae</taxon>
        <taxon>rosids</taxon>
        <taxon>fabids</taxon>
        <taxon>Fabales</taxon>
        <taxon>Fabaceae</taxon>
        <taxon>Papilionoideae</taxon>
        <taxon>50 kb inversion clade</taxon>
        <taxon>genistoids sensu lato</taxon>
        <taxon>core genistoids</taxon>
        <taxon>Crotalarieae</taxon>
        <taxon>Crotalaria</taxon>
    </lineage>
</organism>
<evidence type="ECO:0000313" key="3">
    <source>
        <dbReference type="Proteomes" id="UP001372338"/>
    </source>
</evidence>
<dbReference type="PANTHER" id="PTHR36617">
    <property type="entry name" value="PROTEIN, PUTATIVE-RELATED"/>
    <property type="match status" value="1"/>
</dbReference>
<gene>
    <name evidence="2" type="ORF">RIF29_00571</name>
</gene>
<dbReference type="Proteomes" id="UP001372338">
    <property type="component" value="Unassembled WGS sequence"/>
</dbReference>
<keyword evidence="3" id="KW-1185">Reference proteome</keyword>
<proteinExistence type="predicted"/>
<dbReference type="Pfam" id="PF13966">
    <property type="entry name" value="zf-RVT"/>
    <property type="match status" value="1"/>
</dbReference>
<dbReference type="EMBL" id="JAYWIO010000001">
    <property type="protein sequence ID" value="KAK7287330.1"/>
    <property type="molecule type" value="Genomic_DNA"/>
</dbReference>
<reference evidence="2 3" key="1">
    <citation type="submission" date="2024-01" db="EMBL/GenBank/DDBJ databases">
        <title>The genomes of 5 underutilized Papilionoideae crops provide insights into root nodulation and disease resistanc.</title>
        <authorList>
            <person name="Yuan L."/>
        </authorList>
    </citation>
    <scope>NUCLEOTIDE SEQUENCE [LARGE SCALE GENOMIC DNA]</scope>
    <source>
        <strain evidence="2">ZHUSHIDOU_FW_LH</strain>
        <tissue evidence="2">Leaf</tissue>
    </source>
</reference>
<protein>
    <recommendedName>
        <fullName evidence="1">Reverse transcriptase zinc-binding domain-containing protein</fullName>
    </recommendedName>
</protein>